<keyword evidence="4" id="KW-1185">Reference proteome</keyword>
<dbReference type="GO" id="GO:0005737">
    <property type="term" value="C:cytoplasm"/>
    <property type="evidence" value="ECO:0007669"/>
    <property type="project" value="TreeGrafter"/>
</dbReference>
<keyword evidence="2" id="KW-0677">Repeat</keyword>
<reference evidence="3 4" key="1">
    <citation type="submission" date="2021-05" db="EMBL/GenBank/DDBJ databases">
        <title>Comparative genomic studies on the polysaccharide-degrading batcterial strains of the Flammeovirga genus.</title>
        <authorList>
            <person name="Zewei F."/>
            <person name="Zheng Z."/>
            <person name="Yu L."/>
            <person name="Ruyue G."/>
            <person name="Yanhong M."/>
            <person name="Yuanyuan C."/>
            <person name="Jingyan G."/>
            <person name="Wenjun H."/>
        </authorList>
    </citation>
    <scope>NUCLEOTIDE SEQUENCE [LARGE SCALE GENOMIC DNA]</scope>
    <source>
        <strain evidence="3 4">NBRC:100898</strain>
    </source>
</reference>
<keyword evidence="1" id="KW-0433">Leucine-rich repeat</keyword>
<dbReference type="Proteomes" id="UP000678679">
    <property type="component" value="Chromosome 1"/>
</dbReference>
<evidence type="ECO:0000313" key="4">
    <source>
        <dbReference type="Proteomes" id="UP000678679"/>
    </source>
</evidence>
<name>A0AAX1N3R1_9BACT</name>
<dbReference type="KEGG" id="fya:KMW28_15295"/>
<evidence type="ECO:0000256" key="1">
    <source>
        <dbReference type="ARBA" id="ARBA00022614"/>
    </source>
</evidence>
<dbReference type="SUPFAM" id="SSF52058">
    <property type="entry name" value="L domain-like"/>
    <property type="match status" value="3"/>
</dbReference>
<dbReference type="RefSeq" id="WP_169662599.1">
    <property type="nucleotide sequence ID" value="NZ_CP076132.1"/>
</dbReference>
<evidence type="ECO:0000313" key="3">
    <source>
        <dbReference type="EMBL" id="QWG01016.1"/>
    </source>
</evidence>
<proteinExistence type="predicted"/>
<dbReference type="AlphaFoldDB" id="A0AAX1N3R1"/>
<evidence type="ECO:0000256" key="2">
    <source>
        <dbReference type="ARBA" id="ARBA00022737"/>
    </source>
</evidence>
<dbReference type="InterPro" id="IPR032675">
    <property type="entry name" value="LRR_dom_sf"/>
</dbReference>
<protein>
    <submittedName>
        <fullName evidence="3">Uncharacterized protein</fullName>
    </submittedName>
</protein>
<accession>A0AAX1N3R1</accession>
<dbReference type="PANTHER" id="PTHR48051:SF46">
    <property type="entry name" value="LEUCINE RICH REPEAT-CONTAINING DOMAIN PROTEIN"/>
    <property type="match status" value="1"/>
</dbReference>
<gene>
    <name evidence="3" type="ORF">KMW28_15295</name>
</gene>
<dbReference type="PANTHER" id="PTHR48051">
    <property type="match status" value="1"/>
</dbReference>
<sequence>MKKNLKYIIITFISLSIWGCKSQVGEDNNSDGGQKIYLYDNPVLGFDLYALNYGHREVNGTDTVYYIIPNEVARVKDLDIAKNSSAANGDILSPIKLTAFEELKYFTGLETFRLTSNEFTSLDFSNNTNLREIYMNFNWLDTLKIDSLINLEQLEYQGSNSSSAPASSKISSINLTKNTKLVVLELENHLLNELDVSQNTALDEIRVPDNTGTPITIDSLIYDQLSVREGVARQEPSVELPDGAIVVQDDNFGRALKEQGYGGGPISTGEYYIIPDSVNMITFLDVSDNGIIKTSELSYFTALERLDISDNSLDTLDVSSNTNLTYLNADHNTSGVSVMENLILSSSIDSLSIRKTGLRTVDLSSATALTYFHAESGYINSLNVSASTNLVYINIRHDKTDWESGNGLTSIDFSNNSSLETINIFRNGIVDDSGITWWSSGSALTSLDLRSNPTEGGEFTFTIPSDIYATLDDDSKARNIQEEVSGGIPPGAVIINDTALGAALLAGGYASSGLDGGVTKIYVIPSEAEQVLLLDLGTSSLVDVSELSNYSNVQRLYLNDNDIVTLNLSWATSLTALNINTASGFSAITTLTLPSSLDSLAMDKTNLSTVDLSSLTNLEYFIAEQGKIDNLNLSNNTELKVLRVRHTNSGSAWSNGGGIQTIDLSNNSKLEDIYLYRNQLDDGDITWWGSGSGSVLVDLDVQSNPAGTEATFTIPAHIWATLSTESQGRNVTN</sequence>
<organism evidence="3 4">
    <name type="scientific">Flammeovirga yaeyamensis</name>
    <dbReference type="NCBI Taxonomy" id="367791"/>
    <lineage>
        <taxon>Bacteria</taxon>
        <taxon>Pseudomonadati</taxon>
        <taxon>Bacteroidota</taxon>
        <taxon>Cytophagia</taxon>
        <taxon>Cytophagales</taxon>
        <taxon>Flammeovirgaceae</taxon>
        <taxon>Flammeovirga</taxon>
    </lineage>
</organism>
<dbReference type="InterPro" id="IPR050216">
    <property type="entry name" value="LRR_domain-containing"/>
</dbReference>
<dbReference type="EMBL" id="CP076132">
    <property type="protein sequence ID" value="QWG01016.1"/>
    <property type="molecule type" value="Genomic_DNA"/>
</dbReference>
<dbReference type="Gene3D" id="3.80.10.10">
    <property type="entry name" value="Ribonuclease Inhibitor"/>
    <property type="match status" value="3"/>
</dbReference>